<protein>
    <submittedName>
        <fullName evidence="1">Uncharacterized protein</fullName>
    </submittedName>
</protein>
<accession>A0A8X6HM51</accession>
<evidence type="ECO:0000313" key="1">
    <source>
        <dbReference type="EMBL" id="GFR26447.1"/>
    </source>
</evidence>
<gene>
    <name evidence="1" type="ORF">TNCT_70791</name>
</gene>
<proteinExistence type="predicted"/>
<dbReference type="Proteomes" id="UP000887116">
    <property type="component" value="Unassembled WGS sequence"/>
</dbReference>
<dbReference type="AlphaFoldDB" id="A0A8X6HM51"/>
<organism evidence="1 2">
    <name type="scientific">Trichonephila clavata</name>
    <name type="common">Joro spider</name>
    <name type="synonym">Nephila clavata</name>
    <dbReference type="NCBI Taxonomy" id="2740835"/>
    <lineage>
        <taxon>Eukaryota</taxon>
        <taxon>Metazoa</taxon>
        <taxon>Ecdysozoa</taxon>
        <taxon>Arthropoda</taxon>
        <taxon>Chelicerata</taxon>
        <taxon>Arachnida</taxon>
        <taxon>Araneae</taxon>
        <taxon>Araneomorphae</taxon>
        <taxon>Entelegynae</taxon>
        <taxon>Araneoidea</taxon>
        <taxon>Nephilidae</taxon>
        <taxon>Trichonephila</taxon>
    </lineage>
</organism>
<evidence type="ECO:0000313" key="2">
    <source>
        <dbReference type="Proteomes" id="UP000887116"/>
    </source>
</evidence>
<sequence length="147" mass="16805">MIEEVAIIALRDARLPAKWVDRHANVAYNFNFVNVNRVFGAIDLNHKDREWSLGLKLAQLRNFLYCYPLVFEVLFDIIYWCGGMLALDNDFNWSVSNRVNYPVLDLFLHQRSSNFAVVVGGGALDFNPVSGYLICRSGVFSIDILKN</sequence>
<comment type="caution">
    <text evidence="1">The sequence shown here is derived from an EMBL/GenBank/DDBJ whole genome shotgun (WGS) entry which is preliminary data.</text>
</comment>
<name>A0A8X6HM51_TRICU</name>
<reference evidence="1" key="1">
    <citation type="submission" date="2020-07" db="EMBL/GenBank/DDBJ databases">
        <title>Multicomponent nature underlies the extraordinary mechanical properties of spider dragline silk.</title>
        <authorList>
            <person name="Kono N."/>
            <person name="Nakamura H."/>
            <person name="Mori M."/>
            <person name="Yoshida Y."/>
            <person name="Ohtoshi R."/>
            <person name="Malay A.D."/>
            <person name="Moran D.A.P."/>
            <person name="Tomita M."/>
            <person name="Numata K."/>
            <person name="Arakawa K."/>
        </authorList>
    </citation>
    <scope>NUCLEOTIDE SEQUENCE</scope>
</reference>
<dbReference type="EMBL" id="BMAO01018833">
    <property type="protein sequence ID" value="GFR26447.1"/>
    <property type="molecule type" value="Genomic_DNA"/>
</dbReference>
<keyword evidence="2" id="KW-1185">Reference proteome</keyword>